<evidence type="ECO:0000313" key="3">
    <source>
        <dbReference type="EMBL" id="VVC93666.1"/>
    </source>
</evidence>
<dbReference type="PROSITE" id="PS51450">
    <property type="entry name" value="LRR"/>
    <property type="match status" value="7"/>
</dbReference>
<evidence type="ECO:0000256" key="2">
    <source>
        <dbReference type="ARBA" id="ARBA00022737"/>
    </source>
</evidence>
<dbReference type="InterPro" id="IPR001611">
    <property type="entry name" value="Leu-rich_rpt"/>
</dbReference>
<dbReference type="InterPro" id="IPR050333">
    <property type="entry name" value="SLRP"/>
</dbReference>
<evidence type="ECO:0000313" key="4">
    <source>
        <dbReference type="Proteomes" id="UP000324832"/>
    </source>
</evidence>
<protein>
    <recommendedName>
        <fullName evidence="5">LRRCT domain-containing protein</fullName>
    </recommendedName>
</protein>
<dbReference type="FunFam" id="3.80.10.10:FF:001164">
    <property type="entry name" value="GH01279p"/>
    <property type="match status" value="1"/>
</dbReference>
<keyword evidence="2" id="KW-0677">Repeat</keyword>
<dbReference type="AlphaFoldDB" id="A0A5E4Q7X1"/>
<accession>A0A5E4Q7X1</accession>
<dbReference type="PANTHER" id="PTHR45712">
    <property type="entry name" value="AGAP008170-PA"/>
    <property type="match status" value="1"/>
</dbReference>
<name>A0A5E4Q7X1_9NEOP</name>
<dbReference type="InterPro" id="IPR003591">
    <property type="entry name" value="Leu-rich_rpt_typical-subtyp"/>
</dbReference>
<keyword evidence="1" id="KW-0433">Leucine-rich repeat</keyword>
<organism evidence="3 4">
    <name type="scientific">Leptidea sinapis</name>
    <dbReference type="NCBI Taxonomy" id="189913"/>
    <lineage>
        <taxon>Eukaryota</taxon>
        <taxon>Metazoa</taxon>
        <taxon>Ecdysozoa</taxon>
        <taxon>Arthropoda</taxon>
        <taxon>Hexapoda</taxon>
        <taxon>Insecta</taxon>
        <taxon>Pterygota</taxon>
        <taxon>Neoptera</taxon>
        <taxon>Endopterygota</taxon>
        <taxon>Lepidoptera</taxon>
        <taxon>Glossata</taxon>
        <taxon>Ditrysia</taxon>
        <taxon>Papilionoidea</taxon>
        <taxon>Pieridae</taxon>
        <taxon>Dismorphiinae</taxon>
        <taxon>Leptidea</taxon>
    </lineage>
</organism>
<evidence type="ECO:0008006" key="5">
    <source>
        <dbReference type="Google" id="ProtNLM"/>
    </source>
</evidence>
<dbReference type="Proteomes" id="UP000324832">
    <property type="component" value="Unassembled WGS sequence"/>
</dbReference>
<reference evidence="3 4" key="1">
    <citation type="submission" date="2017-07" db="EMBL/GenBank/DDBJ databases">
        <authorList>
            <person name="Talla V."/>
            <person name="Backstrom N."/>
        </authorList>
    </citation>
    <scope>NUCLEOTIDE SEQUENCE [LARGE SCALE GENOMIC DNA]</scope>
</reference>
<dbReference type="PANTHER" id="PTHR45712:SF22">
    <property type="entry name" value="INSULIN-LIKE GROWTH FACTOR-BINDING PROTEIN COMPLEX ACID LABILE SUBUNIT"/>
    <property type="match status" value="1"/>
</dbReference>
<dbReference type="Gene3D" id="3.80.10.10">
    <property type="entry name" value="Ribonuclease Inhibitor"/>
    <property type="match status" value="4"/>
</dbReference>
<dbReference type="SUPFAM" id="SSF52058">
    <property type="entry name" value="L domain-like"/>
    <property type="match status" value="2"/>
</dbReference>
<evidence type="ECO:0000256" key="1">
    <source>
        <dbReference type="ARBA" id="ARBA00022614"/>
    </source>
</evidence>
<dbReference type="Pfam" id="PF13855">
    <property type="entry name" value="LRR_8"/>
    <property type="match status" value="4"/>
</dbReference>
<gene>
    <name evidence="3" type="ORF">LSINAPIS_LOCUS5807</name>
</gene>
<sequence>MIHSIGHCNYNVHCRNTVGGIKLKKECQYSTNYNVSIDVTLRDASDVFHNSADLDLLAMVTKLTVSGNWPQTNLSFLDSMYRLKSLNIINNNIFVIYDSPFGHLSRLENLNLSRNHLTDIEELFQFDYKNKLKKLSLAHNSISEIPGDTFSELTSLLELDLSYNNIYELIEEPFSNLTSLKKLILSYNKIKNINGALNNLLDLKHLYLRNNYIENIELESIKIISHLETFDVAQNQLVGIKPLMFSRHWYHFDEHTLCKIILSENHITHILNSTSENYNAYETKSQKTQRIDVFTELDLSKNSISHIEYDAFQSMDNMISLDLSCNKLFTFEVNADDLRYVRYLNLSTNSLHTLHFQSFVSMKYLQNLDLSHNQMDYFPDQSLSNNYMIKLINMTYNDIASLQSLRITFNHVGGVLDLSNNSISKLNLPRGDAVGLSILILSSNNISDLYLIKLSHQSDLEQIDLTYNYIQELDKSSLQLPEKLAVLDLSHNSIVKIGPSTFSRVNQLKTLRLSHNYLSEIEYGAFQGLSDLQNLDLAYNRIVMLDSKVMMDLKHLIILSLRHNGMVVLDHRHWIKHMQEINVYLDSNNFACDWLATALSDYYNGFSKMRPTVLNQSDSGHSIEGIPCEQTVGNLMEIPDKTSIADERLLVINQKILEAVLEQTSFLRKYLWRVVRNDAQKNYTN</sequence>
<dbReference type="EMBL" id="FZQP02001726">
    <property type="protein sequence ID" value="VVC93666.1"/>
    <property type="molecule type" value="Genomic_DNA"/>
</dbReference>
<dbReference type="SMART" id="SM00365">
    <property type="entry name" value="LRR_SD22"/>
    <property type="match status" value="8"/>
</dbReference>
<proteinExistence type="predicted"/>
<dbReference type="SMART" id="SM00369">
    <property type="entry name" value="LRR_TYP"/>
    <property type="match status" value="12"/>
</dbReference>
<keyword evidence="4" id="KW-1185">Reference proteome</keyword>
<dbReference type="InterPro" id="IPR032675">
    <property type="entry name" value="LRR_dom_sf"/>
</dbReference>